<accession>W6TG23</accession>
<sequence>MDLNKIVAEIKKESNPNAAATETAVNKLVSEMLDKIIEGAKKASEAIGITGDELIGNVADKNTAGVKAEETSVKFLSEGIGNIVSVVLVQKGTASADDDNKAGDGGARTAAAGDGEAGKLFITGNGAAGDVMLLRQRKLQLMRQKR</sequence>
<evidence type="ECO:0000313" key="10">
    <source>
        <dbReference type="Proteomes" id="UP000019148"/>
    </source>
</evidence>
<evidence type="ECO:0000256" key="2">
    <source>
        <dbReference type="ARBA" id="ARBA00004459"/>
    </source>
</evidence>
<evidence type="ECO:0000313" key="9">
    <source>
        <dbReference type="EMBL" id="ETZ17258.1"/>
    </source>
</evidence>
<protein>
    <recommendedName>
        <fullName evidence="8">Variable large protein</fullName>
    </recommendedName>
</protein>
<name>W6TG23_9SPIR</name>
<dbReference type="SUPFAM" id="SSF74748">
    <property type="entry name" value="Variable surface antigen VlsE"/>
    <property type="match status" value="1"/>
</dbReference>
<dbReference type="PATRIC" id="fig|1432657.3.peg.1712"/>
<keyword evidence="7 8" id="KW-0449">Lipoprotein</keyword>
<dbReference type="Pfam" id="PF00921">
    <property type="entry name" value="Lipoprotein_2"/>
    <property type="match status" value="1"/>
</dbReference>
<keyword evidence="5 8" id="KW-0564">Palmitate</keyword>
<comment type="function">
    <text evidence="1 8">The Vlp and Vsp proteins are antigenically distinct proteins, only one vlp or vsp gene is transcriptionally active at any one time. Switching between these genes is a mechanism of host immune response evasion.</text>
</comment>
<dbReference type="Proteomes" id="UP000019148">
    <property type="component" value="Unassembled WGS sequence"/>
</dbReference>
<comment type="caution">
    <text evidence="9">The sequence shown here is derived from an EMBL/GenBank/DDBJ whole genome shotgun (WGS) entry which is preliminary data.</text>
</comment>
<evidence type="ECO:0000256" key="6">
    <source>
        <dbReference type="ARBA" id="ARBA00023237"/>
    </source>
</evidence>
<dbReference type="AlphaFoldDB" id="W6TG23"/>
<proteinExistence type="predicted"/>
<evidence type="ECO:0000256" key="7">
    <source>
        <dbReference type="ARBA" id="ARBA00023288"/>
    </source>
</evidence>
<dbReference type="InterPro" id="IPR000680">
    <property type="entry name" value="Borrelia_lipo"/>
</dbReference>
<dbReference type="EMBL" id="AZIT01000075">
    <property type="protein sequence ID" value="ETZ17258.1"/>
    <property type="molecule type" value="Genomic_DNA"/>
</dbReference>
<evidence type="ECO:0000256" key="8">
    <source>
        <dbReference type="RuleBase" id="RU363105"/>
    </source>
</evidence>
<reference evidence="9 10" key="1">
    <citation type="submission" date="2013-12" db="EMBL/GenBank/DDBJ databases">
        <title>Comparative genomics of relapsing fever spirochetes.</title>
        <authorList>
            <person name="Schwan T.G."/>
            <person name="Raffel S.J."/>
            <person name="Porcella S.F."/>
        </authorList>
    </citation>
    <scope>NUCLEOTIDE SEQUENCE [LARGE SCALE GENOMIC DNA]</scope>
    <source>
        <strain evidence="9 10">CR2A</strain>
    </source>
</reference>
<evidence type="ECO:0000256" key="1">
    <source>
        <dbReference type="ARBA" id="ARBA00003932"/>
    </source>
</evidence>
<organism evidence="9 10">
    <name type="scientific">Borrelia duttonii CR2A</name>
    <dbReference type="NCBI Taxonomy" id="1432657"/>
    <lineage>
        <taxon>Bacteria</taxon>
        <taxon>Pseudomonadati</taxon>
        <taxon>Spirochaetota</taxon>
        <taxon>Spirochaetia</taxon>
        <taxon>Spirochaetales</taxon>
        <taxon>Borreliaceae</taxon>
        <taxon>Borrelia</taxon>
    </lineage>
</organism>
<keyword evidence="3" id="KW-0732">Signal</keyword>
<evidence type="ECO:0000256" key="4">
    <source>
        <dbReference type="ARBA" id="ARBA00023136"/>
    </source>
</evidence>
<evidence type="ECO:0000256" key="3">
    <source>
        <dbReference type="ARBA" id="ARBA00022729"/>
    </source>
</evidence>
<evidence type="ECO:0000256" key="5">
    <source>
        <dbReference type="ARBA" id="ARBA00023139"/>
    </source>
</evidence>
<keyword evidence="4 8" id="KW-0472">Membrane</keyword>
<comment type="subcellular location">
    <subcellularLocation>
        <location evidence="2 8">Cell outer membrane</location>
        <topology evidence="2 8">Lipid-anchor</topology>
    </subcellularLocation>
</comment>
<keyword evidence="6 8" id="KW-0998">Cell outer membrane</keyword>
<gene>
    <name evidence="9" type="ORF">BDCR2A_01820</name>
</gene>
<dbReference type="GO" id="GO:0009279">
    <property type="term" value="C:cell outer membrane"/>
    <property type="evidence" value="ECO:0007669"/>
    <property type="project" value="UniProtKB-SubCell"/>
</dbReference>